<evidence type="ECO:0000313" key="2">
    <source>
        <dbReference type="Proteomes" id="UP000188268"/>
    </source>
</evidence>
<reference evidence="1 2" key="1">
    <citation type="submission" date="2013-09" db="EMBL/GenBank/DDBJ databases">
        <title>Corchorus capsularis genome sequencing.</title>
        <authorList>
            <person name="Alam M."/>
            <person name="Haque M.S."/>
            <person name="Islam M.S."/>
            <person name="Emdad E.M."/>
            <person name="Islam M.M."/>
            <person name="Ahmed B."/>
            <person name="Halim A."/>
            <person name="Hossen Q.M.M."/>
            <person name="Hossain M.Z."/>
            <person name="Ahmed R."/>
            <person name="Khan M.M."/>
            <person name="Islam R."/>
            <person name="Rashid M.M."/>
            <person name="Khan S.A."/>
            <person name="Rahman M.S."/>
            <person name="Alam M."/>
        </authorList>
    </citation>
    <scope>NUCLEOTIDE SEQUENCE [LARGE SCALE GENOMIC DNA]</scope>
    <source>
        <strain evidence="2">cv. CVL-1</strain>
        <tissue evidence="1">Whole seedling</tissue>
    </source>
</reference>
<keyword evidence="2" id="KW-1185">Reference proteome</keyword>
<dbReference type="AlphaFoldDB" id="A0A1R3JYM8"/>
<accession>A0A1R3JYM8</accession>
<dbReference type="EMBL" id="AWWV01006774">
    <property type="protein sequence ID" value="OMO99827.1"/>
    <property type="molecule type" value="Genomic_DNA"/>
</dbReference>
<evidence type="ECO:0000313" key="1">
    <source>
        <dbReference type="EMBL" id="OMO99827.1"/>
    </source>
</evidence>
<gene>
    <name evidence="1" type="ORF">CCACVL1_03597</name>
</gene>
<name>A0A1R3JYM8_COCAP</name>
<dbReference type="Gramene" id="OMO99827">
    <property type="protein sequence ID" value="OMO99827"/>
    <property type="gene ID" value="CCACVL1_03597"/>
</dbReference>
<sequence>MALILFQWPLLDSQNPPLSHTLGAAVTNESSANVISSLGNYKTMR</sequence>
<organism evidence="1 2">
    <name type="scientific">Corchorus capsularis</name>
    <name type="common">Jute</name>
    <dbReference type="NCBI Taxonomy" id="210143"/>
    <lineage>
        <taxon>Eukaryota</taxon>
        <taxon>Viridiplantae</taxon>
        <taxon>Streptophyta</taxon>
        <taxon>Embryophyta</taxon>
        <taxon>Tracheophyta</taxon>
        <taxon>Spermatophyta</taxon>
        <taxon>Magnoliopsida</taxon>
        <taxon>eudicotyledons</taxon>
        <taxon>Gunneridae</taxon>
        <taxon>Pentapetalae</taxon>
        <taxon>rosids</taxon>
        <taxon>malvids</taxon>
        <taxon>Malvales</taxon>
        <taxon>Malvaceae</taxon>
        <taxon>Grewioideae</taxon>
        <taxon>Apeibeae</taxon>
        <taxon>Corchorus</taxon>
    </lineage>
</organism>
<protein>
    <submittedName>
        <fullName evidence="1">Uncharacterized protein</fullName>
    </submittedName>
</protein>
<proteinExistence type="predicted"/>
<comment type="caution">
    <text evidence="1">The sequence shown here is derived from an EMBL/GenBank/DDBJ whole genome shotgun (WGS) entry which is preliminary data.</text>
</comment>
<dbReference type="Proteomes" id="UP000188268">
    <property type="component" value="Unassembled WGS sequence"/>
</dbReference>